<organism evidence="2 3">
    <name type="scientific">Amphibalanus amphitrite</name>
    <name type="common">Striped barnacle</name>
    <name type="synonym">Balanus amphitrite</name>
    <dbReference type="NCBI Taxonomy" id="1232801"/>
    <lineage>
        <taxon>Eukaryota</taxon>
        <taxon>Metazoa</taxon>
        <taxon>Ecdysozoa</taxon>
        <taxon>Arthropoda</taxon>
        <taxon>Crustacea</taxon>
        <taxon>Multicrustacea</taxon>
        <taxon>Cirripedia</taxon>
        <taxon>Thoracica</taxon>
        <taxon>Thoracicalcarea</taxon>
        <taxon>Balanomorpha</taxon>
        <taxon>Balanoidea</taxon>
        <taxon>Balanidae</taxon>
        <taxon>Amphibalaninae</taxon>
        <taxon>Amphibalanus</taxon>
    </lineage>
</organism>
<keyword evidence="1" id="KW-0732">Signal</keyword>
<keyword evidence="3" id="KW-1185">Reference proteome</keyword>
<feature type="signal peptide" evidence="1">
    <location>
        <begin position="1"/>
        <end position="21"/>
    </location>
</feature>
<protein>
    <recommendedName>
        <fullName evidence="4">Secreted protein</fullName>
    </recommendedName>
</protein>
<evidence type="ECO:0000313" key="3">
    <source>
        <dbReference type="Proteomes" id="UP000440578"/>
    </source>
</evidence>
<dbReference type="OrthoDB" id="10289305at2759"/>
<dbReference type="PROSITE" id="PS51257">
    <property type="entry name" value="PROKAR_LIPOPROTEIN"/>
    <property type="match status" value="1"/>
</dbReference>
<evidence type="ECO:0008006" key="4">
    <source>
        <dbReference type="Google" id="ProtNLM"/>
    </source>
</evidence>
<sequence>MRTQTLLVAAVLLAACQVTRAGTSGGVFTNSADGSHTWSQGSEAEWAQQGEFNDLNKGKPEWITNQVEVYCFGCMIDISRAGVATIQNSNCRCIRKRKLFQAVNAWYK</sequence>
<comment type="caution">
    <text evidence="2">The sequence shown here is derived from an EMBL/GenBank/DDBJ whole genome shotgun (WGS) entry which is preliminary data.</text>
</comment>
<evidence type="ECO:0000313" key="2">
    <source>
        <dbReference type="EMBL" id="KAF0313586.1"/>
    </source>
</evidence>
<name>A0A6A4X1L9_AMPAM</name>
<evidence type="ECO:0000256" key="1">
    <source>
        <dbReference type="SAM" id="SignalP"/>
    </source>
</evidence>
<gene>
    <name evidence="2" type="ORF">FJT64_015898</name>
</gene>
<accession>A0A6A4X1L9</accession>
<feature type="chain" id="PRO_5025421350" description="Secreted protein" evidence="1">
    <location>
        <begin position="22"/>
        <end position="108"/>
    </location>
</feature>
<dbReference type="Proteomes" id="UP000440578">
    <property type="component" value="Unassembled WGS sequence"/>
</dbReference>
<dbReference type="EMBL" id="VIIS01000079">
    <property type="protein sequence ID" value="KAF0313586.1"/>
    <property type="molecule type" value="Genomic_DNA"/>
</dbReference>
<dbReference type="AlphaFoldDB" id="A0A6A4X1L9"/>
<proteinExistence type="predicted"/>
<reference evidence="2 3" key="1">
    <citation type="submission" date="2019-07" db="EMBL/GenBank/DDBJ databases">
        <title>Draft genome assembly of a fouling barnacle, Amphibalanus amphitrite (Darwin, 1854): The first reference genome for Thecostraca.</title>
        <authorList>
            <person name="Kim W."/>
        </authorList>
    </citation>
    <scope>NUCLEOTIDE SEQUENCE [LARGE SCALE GENOMIC DNA]</scope>
    <source>
        <strain evidence="2">SNU_AA5</strain>
        <tissue evidence="2">Soma without cirri and trophi</tissue>
    </source>
</reference>